<organism evidence="4 5">
    <name type="scientific">Stachybotrys chlorohalonatus (strain IBT 40285)</name>
    <dbReference type="NCBI Taxonomy" id="1283841"/>
    <lineage>
        <taxon>Eukaryota</taxon>
        <taxon>Fungi</taxon>
        <taxon>Dikarya</taxon>
        <taxon>Ascomycota</taxon>
        <taxon>Pezizomycotina</taxon>
        <taxon>Sordariomycetes</taxon>
        <taxon>Hypocreomycetidae</taxon>
        <taxon>Hypocreales</taxon>
        <taxon>Stachybotryaceae</taxon>
        <taxon>Stachybotrys</taxon>
    </lineage>
</organism>
<dbReference type="Proteomes" id="UP000028524">
    <property type="component" value="Unassembled WGS sequence"/>
</dbReference>
<dbReference type="OrthoDB" id="5104171at2759"/>
<dbReference type="InterPro" id="IPR007111">
    <property type="entry name" value="NACHT_NTPase"/>
</dbReference>
<dbReference type="InterPro" id="IPR027417">
    <property type="entry name" value="P-loop_NTPase"/>
</dbReference>
<dbReference type="InParanoid" id="A0A084QYN2"/>
<dbReference type="AlphaFoldDB" id="A0A084QYN2"/>
<dbReference type="Pfam" id="PF12770">
    <property type="entry name" value="CHAT"/>
    <property type="match status" value="1"/>
</dbReference>
<dbReference type="STRING" id="1283841.A0A084QYN2"/>
<sequence length="1255" mass="140778">MSSYTLRLVDCAPVKSGGLGDDVGGWHVAVQGHDQGDEMAGSQISILYPFDISIEKNIRWYLESFPTKSPWKLRTASKVQKQISDYAVGIFRQLHILHSIGASPDIDTIKIDVSECGSEATLSNIFRLHWEVLESPKVWDELWATAFPSKFLRKRKPVPKVMVRRVIPHQEHVNSDNGFDWGDGDLSNGPGRTVTSSFARSYQSDGRRRIVQDQKVDCNAVGTEPSISQQIHIKLSFFRVLLVVARRIDTERDMQPQASDSTEENETPPDLDSSLISEPLLETISQLSESLDVRLEVCRPGSWDALQSLLAEKRHGYYDLVHFDLHGAVLRSKGSNLLFHSAGLYFLSSETNPKRQKFGKTVFEPAHKIGKLLREAGVLMVALNACETAREDPIDAETLSTEEHLPNTAGDACTQQVSSALGVQVNLAKTFVKCGVPSVLAMSHRITAGFVAVFYKSFYNALLKSQSDVREAVSIARQSLMSQNRRVVGFGLDVELADWIIPVLYQSHIVTFDIVSTGELGSIRPRVPQSQHLDMVPAGKRFFRRVFNRHSSSPSDVPPRRSMAIVPQSTDRLIDRGLGILYVEALLLASNSRRTLFISGKYGIGKTHFVKRLGNLWALTDCISRMPIYINCSLNPGWKVADIFAAIIRKFTELDPTASTIEQVQMSLRQSQTLIIVDNVEPENLASEAEAVDAQHSLQSFIQSLDGGKSMLILVSREDLSKRSRLLSKQTRSFVRFWELAERDELAVQEVTLDMLRSMRQIRKLTSKYETRDMRRFLNCLDYNPQLITLFLKAMSRGGQSPNMEEALHNVLFSVVQLPLDDPESRVVRVAQATFTDLGNLHNGGELQKLLLLLSQFSNFIPCGLHSEIFFPSAQCYLGYLRVFQVLEWPASADVSIVQPGVDLSEDPSQMYRQLSELAKESIDPFCVLVARLILSGLVEFTTQSLRNEESLNAINDYKSGPFGTKRTRKLLMKLNYLRINPILTQYLRSQFSTGTSGPSHGFSQTGLLMAYCAYYRSFSISSWDEYASHRPNESPPVETTATAADGAFTIDSVFFHDACNIYSSVHIALALPHPTMKWRLLPVDVLNDLTNIAMRTFNPHTPYRPLPTGVFTEETILGLLRAVISYYDAAPRAERESPTPLRTAAILSQGECWLMSFVGASEYSDIDVYRRHIRSRINGAVTRMQKLRIKYAPPGEPPSSSERALGYLLEDILTRRTDDGQIRRLVGEERWGEHLDDVVENNLLATAVRGGLLY</sequence>
<reference evidence="4 5" key="1">
    <citation type="journal article" date="2014" name="BMC Genomics">
        <title>Comparative genome sequencing reveals chemotype-specific gene clusters in the toxigenic black mold Stachybotrys.</title>
        <authorList>
            <person name="Semeiks J."/>
            <person name="Borek D."/>
            <person name="Otwinowski Z."/>
            <person name="Grishin N.V."/>
        </authorList>
    </citation>
    <scope>NUCLEOTIDE SEQUENCE [LARGE SCALE GENOMIC DNA]</scope>
    <source>
        <strain evidence="4 5">IBT 40285</strain>
    </source>
</reference>
<dbReference type="SUPFAM" id="SSF52540">
    <property type="entry name" value="P-loop containing nucleoside triphosphate hydrolases"/>
    <property type="match status" value="1"/>
</dbReference>
<keyword evidence="5" id="KW-1185">Reference proteome</keyword>
<evidence type="ECO:0008006" key="6">
    <source>
        <dbReference type="Google" id="ProtNLM"/>
    </source>
</evidence>
<feature type="domain" description="CHAT" evidence="3">
    <location>
        <begin position="281"/>
        <end position="486"/>
    </location>
</feature>
<evidence type="ECO:0000313" key="5">
    <source>
        <dbReference type="Proteomes" id="UP000028524"/>
    </source>
</evidence>
<proteinExistence type="predicted"/>
<evidence type="ECO:0000313" key="4">
    <source>
        <dbReference type="EMBL" id="KFA69067.1"/>
    </source>
</evidence>
<feature type="region of interest" description="Disordered" evidence="1">
    <location>
        <begin position="178"/>
        <end position="201"/>
    </location>
</feature>
<protein>
    <recommendedName>
        <fullName evidence="6">CHAT domain-containing protein</fullName>
    </recommendedName>
</protein>
<name>A0A084QYN2_STAC4</name>
<feature type="domain" description="NACHT" evidence="2">
    <location>
        <begin position="594"/>
        <end position="730"/>
    </location>
</feature>
<accession>A0A084QYN2</accession>
<gene>
    <name evidence="4" type="ORF">S40285_10308</name>
</gene>
<evidence type="ECO:0000259" key="2">
    <source>
        <dbReference type="Pfam" id="PF05729"/>
    </source>
</evidence>
<dbReference type="Pfam" id="PF05729">
    <property type="entry name" value="NACHT"/>
    <property type="match status" value="1"/>
</dbReference>
<evidence type="ECO:0000259" key="3">
    <source>
        <dbReference type="Pfam" id="PF12770"/>
    </source>
</evidence>
<dbReference type="InterPro" id="IPR024983">
    <property type="entry name" value="CHAT_dom"/>
</dbReference>
<feature type="region of interest" description="Disordered" evidence="1">
    <location>
        <begin position="252"/>
        <end position="273"/>
    </location>
</feature>
<evidence type="ECO:0000256" key="1">
    <source>
        <dbReference type="SAM" id="MobiDB-lite"/>
    </source>
</evidence>
<dbReference type="HOGENOM" id="CLU_265392_0_0_1"/>
<dbReference type="Gene3D" id="3.40.50.300">
    <property type="entry name" value="P-loop containing nucleotide triphosphate hydrolases"/>
    <property type="match status" value="1"/>
</dbReference>
<dbReference type="EMBL" id="KL659619">
    <property type="protein sequence ID" value="KFA69067.1"/>
    <property type="molecule type" value="Genomic_DNA"/>
</dbReference>